<evidence type="ECO:0008006" key="3">
    <source>
        <dbReference type="Google" id="ProtNLM"/>
    </source>
</evidence>
<dbReference type="EMBL" id="CP018082">
    <property type="protein sequence ID" value="APE33174.1"/>
    <property type="molecule type" value="Genomic_DNA"/>
</dbReference>
<organism evidence="1 2">
    <name type="scientific">Nocardia mangyaensis</name>
    <dbReference type="NCBI Taxonomy" id="2213200"/>
    <lineage>
        <taxon>Bacteria</taxon>
        <taxon>Bacillati</taxon>
        <taxon>Actinomycetota</taxon>
        <taxon>Actinomycetes</taxon>
        <taxon>Mycobacteriales</taxon>
        <taxon>Nocardiaceae</taxon>
        <taxon>Nocardia</taxon>
    </lineage>
</organism>
<protein>
    <recommendedName>
        <fullName evidence="3">DUF4143 domain-containing protein</fullName>
    </recommendedName>
</protein>
<dbReference type="Proteomes" id="UP000183810">
    <property type="component" value="Chromosome"/>
</dbReference>
<dbReference type="AlphaFoldDB" id="A0A1J0VMC9"/>
<reference evidence="1" key="1">
    <citation type="submission" date="2016-11" db="EMBL/GenBank/DDBJ databases">
        <authorList>
            <person name="Jaros S."/>
            <person name="Januszkiewicz K."/>
            <person name="Wedrychowicz H."/>
        </authorList>
    </citation>
    <scope>NUCLEOTIDE SEQUENCE [LARGE SCALE GENOMIC DNA]</scope>
    <source>
        <strain evidence="1">Y48</strain>
    </source>
</reference>
<evidence type="ECO:0000313" key="1">
    <source>
        <dbReference type="EMBL" id="APE33174.1"/>
    </source>
</evidence>
<name>A0A1J0VMC9_9NOCA</name>
<accession>A0A1J0VMC9</accession>
<dbReference type="PANTHER" id="PTHR43566:SF2">
    <property type="entry name" value="DUF4143 DOMAIN-CONTAINING PROTEIN"/>
    <property type="match status" value="1"/>
</dbReference>
<keyword evidence="2" id="KW-1185">Reference proteome</keyword>
<sequence length="89" mass="9867">MARLHHYRDGDGYQVDAILEDNAGRVVAIEVKAAETIRTDDFRGLRVLQRRLGDHFHAGFVAYCGDRQLPFGDGMSGVPISALWTTPPV</sequence>
<dbReference type="KEGG" id="nsl:BOX37_03445"/>
<gene>
    <name evidence="1" type="ORF">BOX37_03445</name>
</gene>
<dbReference type="PANTHER" id="PTHR43566">
    <property type="entry name" value="CONSERVED PROTEIN"/>
    <property type="match status" value="1"/>
</dbReference>
<proteinExistence type="predicted"/>
<evidence type="ECO:0000313" key="2">
    <source>
        <dbReference type="Proteomes" id="UP000183810"/>
    </source>
</evidence>